<evidence type="ECO:0000256" key="2">
    <source>
        <dbReference type="ARBA" id="ARBA00022475"/>
    </source>
</evidence>
<organism evidence="7 8">
    <name type="scientific">Thalassospira indica</name>
    <dbReference type="NCBI Taxonomy" id="1891279"/>
    <lineage>
        <taxon>Bacteria</taxon>
        <taxon>Pseudomonadati</taxon>
        <taxon>Pseudomonadota</taxon>
        <taxon>Alphaproteobacteria</taxon>
        <taxon>Rhodospirillales</taxon>
        <taxon>Thalassospiraceae</taxon>
        <taxon>Thalassospira</taxon>
    </lineage>
</organism>
<dbReference type="Proteomes" id="UP000256971">
    <property type="component" value="Chromosome"/>
</dbReference>
<keyword evidence="8" id="KW-1185">Reference proteome</keyword>
<feature type="transmembrane region" description="Helical" evidence="6">
    <location>
        <begin position="65"/>
        <end position="88"/>
    </location>
</feature>
<dbReference type="InterPro" id="IPR001123">
    <property type="entry name" value="LeuE-type"/>
</dbReference>
<keyword evidence="5 6" id="KW-0472">Membrane</keyword>
<keyword evidence="4 6" id="KW-1133">Transmembrane helix</keyword>
<name>A0ABN5NG48_9PROT</name>
<feature type="transmembrane region" description="Helical" evidence="6">
    <location>
        <begin position="149"/>
        <end position="170"/>
    </location>
</feature>
<evidence type="ECO:0000256" key="6">
    <source>
        <dbReference type="SAM" id="Phobius"/>
    </source>
</evidence>
<feature type="transmembrane region" description="Helical" evidence="6">
    <location>
        <begin position="94"/>
        <end position="115"/>
    </location>
</feature>
<dbReference type="PANTHER" id="PTHR30086:SF20">
    <property type="entry name" value="ARGININE EXPORTER PROTEIN ARGO-RELATED"/>
    <property type="match status" value="1"/>
</dbReference>
<feature type="transmembrane region" description="Helical" evidence="6">
    <location>
        <begin position="22"/>
        <end position="45"/>
    </location>
</feature>
<proteinExistence type="predicted"/>
<dbReference type="RefSeq" id="WP_082923369.1">
    <property type="nucleotide sequence ID" value="NZ_CP031555.1"/>
</dbReference>
<sequence length="242" mass="25981">MFHMKLYLRGHFSRPYFHVGKYWGLIAMTGLEIGTVMFGIALAQISPGPNMMAVSAAALSGGRRAGVLTASGIATGVFIWSILFSFGIGTIIDAFPQTVTVMKLLGGAYFLYLAVKSLRSSLKNQDHQPKGSRAETTPRLGRVSYRTGLLVVLTNPKAAMMWVAVSMFLASSHGAHSALVLIGGMAAISAMMVYGTYAVLFSTGVAVRTYQRFFRVIDASFGAIFGLIGGRLLIDGLRALRN</sequence>
<comment type="subcellular location">
    <subcellularLocation>
        <location evidence="1">Cell membrane</location>
        <topology evidence="1">Multi-pass membrane protein</topology>
    </subcellularLocation>
</comment>
<dbReference type="EMBL" id="CP031555">
    <property type="protein sequence ID" value="AXO13086.1"/>
    <property type="molecule type" value="Genomic_DNA"/>
</dbReference>
<gene>
    <name evidence="7" type="ORF">DY252_01565</name>
</gene>
<evidence type="ECO:0000313" key="7">
    <source>
        <dbReference type="EMBL" id="AXO13086.1"/>
    </source>
</evidence>
<dbReference type="Pfam" id="PF01810">
    <property type="entry name" value="LysE"/>
    <property type="match status" value="1"/>
</dbReference>
<evidence type="ECO:0000256" key="3">
    <source>
        <dbReference type="ARBA" id="ARBA00022692"/>
    </source>
</evidence>
<accession>A0ABN5NG48</accession>
<feature type="transmembrane region" description="Helical" evidence="6">
    <location>
        <begin position="213"/>
        <end position="234"/>
    </location>
</feature>
<evidence type="ECO:0000256" key="4">
    <source>
        <dbReference type="ARBA" id="ARBA00022989"/>
    </source>
</evidence>
<evidence type="ECO:0000256" key="1">
    <source>
        <dbReference type="ARBA" id="ARBA00004651"/>
    </source>
</evidence>
<feature type="transmembrane region" description="Helical" evidence="6">
    <location>
        <begin position="176"/>
        <end position="201"/>
    </location>
</feature>
<protein>
    <submittedName>
        <fullName evidence="7">LysE family translocator</fullName>
    </submittedName>
</protein>
<keyword evidence="3 6" id="KW-0812">Transmembrane</keyword>
<evidence type="ECO:0000256" key="5">
    <source>
        <dbReference type="ARBA" id="ARBA00023136"/>
    </source>
</evidence>
<dbReference type="PANTHER" id="PTHR30086">
    <property type="entry name" value="ARGININE EXPORTER PROTEIN ARGO"/>
    <property type="match status" value="1"/>
</dbReference>
<evidence type="ECO:0000313" key="8">
    <source>
        <dbReference type="Proteomes" id="UP000256971"/>
    </source>
</evidence>
<reference evidence="7 8" key="1">
    <citation type="submission" date="2018-08" db="EMBL/GenBank/DDBJ databases">
        <title>Complete genome sequence of type strain Thalassospira indica MCCC 1A01103T, isolated from isolated from deep seawater of the Indian Ocean.</title>
        <authorList>
            <person name="Liu Y."/>
        </authorList>
    </citation>
    <scope>NUCLEOTIDE SEQUENCE [LARGE SCALE GENOMIC DNA]</scope>
    <source>
        <strain evidence="7 8">PB8BT</strain>
    </source>
</reference>
<keyword evidence="2" id="KW-1003">Cell membrane</keyword>